<evidence type="ECO:0000256" key="7">
    <source>
        <dbReference type="ARBA" id="ARBA00022801"/>
    </source>
</evidence>
<dbReference type="RefSeq" id="WP_182297723.1">
    <property type="nucleotide sequence ID" value="NZ_CP059851.1"/>
</dbReference>
<keyword evidence="8" id="KW-0443">Lipid metabolism</keyword>
<dbReference type="AlphaFoldDB" id="A0A7G5IKK8"/>
<dbReference type="InterPro" id="IPR025202">
    <property type="entry name" value="PLD-like_dom"/>
</dbReference>
<dbReference type="PROSITE" id="PS50035">
    <property type="entry name" value="PLD"/>
    <property type="match status" value="2"/>
</dbReference>
<evidence type="ECO:0000256" key="1">
    <source>
        <dbReference type="ARBA" id="ARBA00000798"/>
    </source>
</evidence>
<evidence type="ECO:0000259" key="10">
    <source>
        <dbReference type="PROSITE" id="PS50035"/>
    </source>
</evidence>
<evidence type="ECO:0000256" key="4">
    <source>
        <dbReference type="ARBA" id="ARBA00018392"/>
    </source>
</evidence>
<evidence type="ECO:0000256" key="3">
    <source>
        <dbReference type="ARBA" id="ARBA00004613"/>
    </source>
</evidence>
<dbReference type="Gene3D" id="3.30.870.10">
    <property type="entry name" value="Endonuclease Chain A"/>
    <property type="match status" value="2"/>
</dbReference>
<dbReference type="Pfam" id="PF00614">
    <property type="entry name" value="PLDc"/>
    <property type="match status" value="1"/>
</dbReference>
<dbReference type="Pfam" id="PF13091">
    <property type="entry name" value="PLDc_2"/>
    <property type="match status" value="1"/>
</dbReference>
<dbReference type="PANTHER" id="PTHR18896">
    <property type="entry name" value="PHOSPHOLIPASE D"/>
    <property type="match status" value="1"/>
</dbReference>
<proteinExistence type="predicted"/>
<dbReference type="SMART" id="SM00155">
    <property type="entry name" value="PLDc"/>
    <property type="match status" value="2"/>
</dbReference>
<dbReference type="PANTHER" id="PTHR18896:SF76">
    <property type="entry name" value="PHOSPHOLIPASE"/>
    <property type="match status" value="1"/>
</dbReference>
<keyword evidence="7" id="KW-0378">Hydrolase</keyword>
<evidence type="ECO:0000256" key="2">
    <source>
        <dbReference type="ARBA" id="ARBA00003145"/>
    </source>
</evidence>
<feature type="domain" description="PLD phosphodiesterase" evidence="10">
    <location>
        <begin position="437"/>
        <end position="459"/>
    </location>
</feature>
<feature type="domain" description="PLD phosphodiesterase" evidence="10">
    <location>
        <begin position="186"/>
        <end position="213"/>
    </location>
</feature>
<reference evidence="11 12" key="1">
    <citation type="submission" date="2020-07" db="EMBL/GenBank/DDBJ databases">
        <title>Complete genome sequence for Sandaracinobacter sp. M6.</title>
        <authorList>
            <person name="Tang Y."/>
            <person name="Liu Q."/>
            <person name="Guo Z."/>
            <person name="Lei P."/>
            <person name="Huang B."/>
        </authorList>
    </citation>
    <scope>NUCLEOTIDE SEQUENCE [LARGE SCALE GENOMIC DNA]</scope>
    <source>
        <strain evidence="11 12">M6</strain>
    </source>
</reference>
<comment type="subcellular location">
    <subcellularLocation>
        <location evidence="3">Secreted</location>
    </subcellularLocation>
</comment>
<evidence type="ECO:0000313" key="11">
    <source>
        <dbReference type="EMBL" id="QMW23900.1"/>
    </source>
</evidence>
<dbReference type="Proteomes" id="UP000515292">
    <property type="component" value="Chromosome"/>
</dbReference>
<dbReference type="InterPro" id="IPR001736">
    <property type="entry name" value="PLipase_D/transphosphatidylase"/>
</dbReference>
<protein>
    <recommendedName>
        <fullName evidence="4">Phospholipase D</fullName>
    </recommendedName>
    <alternativeName>
        <fullName evidence="9">Choline phosphatase</fullName>
    </alternativeName>
</protein>
<dbReference type="GO" id="GO:0005576">
    <property type="term" value="C:extracellular region"/>
    <property type="evidence" value="ECO:0007669"/>
    <property type="project" value="UniProtKB-SubCell"/>
</dbReference>
<evidence type="ECO:0000256" key="9">
    <source>
        <dbReference type="ARBA" id="ARBA00029594"/>
    </source>
</evidence>
<keyword evidence="5" id="KW-0964">Secreted</keyword>
<keyword evidence="12" id="KW-1185">Reference proteome</keyword>
<name>A0A7G5IKK8_9SPHN</name>
<dbReference type="EMBL" id="CP059851">
    <property type="protein sequence ID" value="QMW23900.1"/>
    <property type="molecule type" value="Genomic_DNA"/>
</dbReference>
<dbReference type="CDD" id="cd09105">
    <property type="entry name" value="PLDc_vPLD1_2_like_2"/>
    <property type="match status" value="1"/>
</dbReference>
<comment type="catalytic activity">
    <reaction evidence="1">
        <text>a 1,2-diacyl-sn-glycero-3-phosphocholine + H2O = a 1,2-diacyl-sn-glycero-3-phosphate + choline + H(+)</text>
        <dbReference type="Rhea" id="RHEA:14445"/>
        <dbReference type="ChEBI" id="CHEBI:15354"/>
        <dbReference type="ChEBI" id="CHEBI:15377"/>
        <dbReference type="ChEBI" id="CHEBI:15378"/>
        <dbReference type="ChEBI" id="CHEBI:57643"/>
        <dbReference type="ChEBI" id="CHEBI:58608"/>
        <dbReference type="EC" id="3.1.4.4"/>
    </reaction>
</comment>
<dbReference type="InterPro" id="IPR015679">
    <property type="entry name" value="PLipase_D_fam"/>
</dbReference>
<evidence type="ECO:0000256" key="8">
    <source>
        <dbReference type="ARBA" id="ARBA00023098"/>
    </source>
</evidence>
<dbReference type="SUPFAM" id="SSF56024">
    <property type="entry name" value="Phospholipase D/nuclease"/>
    <property type="match status" value="2"/>
</dbReference>
<evidence type="ECO:0000313" key="12">
    <source>
        <dbReference type="Proteomes" id="UP000515292"/>
    </source>
</evidence>
<evidence type="ECO:0000256" key="6">
    <source>
        <dbReference type="ARBA" id="ARBA00022737"/>
    </source>
</evidence>
<gene>
    <name evidence="11" type="ORF">H3309_05350</name>
</gene>
<sequence length="544" mass="61603">MTPALFLPPGSGPDAPYPPRAGCAVEPLVLAAAFYPALEAAILGATHSLNLAFRILDPDTKTRSPEATAAGLATWGELLADAAHRGLTVRLLLSDFEPTLGQRLHADSWRTWKTLHALTRDAHETHMQVLVVQHEGELGGLFRHLARLPVWFFARRTLASLAADAFIPGLSPWRRPTSWRHLPRLWPATYHQKFAVVDGHTAFVGGLDIDERRWDDRRHRRRVGDSWHDLSARVTGPVVADFHQHFCRLWEMESERLPQRLKDWMAGEAPDIVFTPCTPAPAPPASGNARVQLVRTQSRRNPVAWAVGPIRRITEIEEAHRRLINSAETILYIEAQFFRLRRVARWIVKRARQCPALQVIILLPNAPEEVAFDGDRRAPHRHGEWLQMRAIRHLRRRIPRRVGLFSLAQQQRARPDEIAEYEEGRGVGFGSGMIHVHSKLLIADDHSALISSANINGRSFRWDTETGFLWHEPGAVGAFRDALWHDLLQRDSIAPETALDSWREQAVANAARKPEERQGFIVPHQITKARAFARPSWFVPDDLV</sequence>
<dbReference type="KEGG" id="sand:H3309_05350"/>
<dbReference type="GO" id="GO:0009395">
    <property type="term" value="P:phospholipid catabolic process"/>
    <property type="evidence" value="ECO:0007669"/>
    <property type="project" value="TreeGrafter"/>
</dbReference>
<comment type="function">
    <text evidence="2">Could be a virulence factor.</text>
</comment>
<accession>A0A7G5IKK8</accession>
<keyword evidence="6" id="KW-0677">Repeat</keyword>
<organism evidence="11 12">
    <name type="scientific">Sandaracinobacteroides saxicola</name>
    <dbReference type="NCBI Taxonomy" id="2759707"/>
    <lineage>
        <taxon>Bacteria</taxon>
        <taxon>Pseudomonadati</taxon>
        <taxon>Pseudomonadota</taxon>
        <taxon>Alphaproteobacteria</taxon>
        <taxon>Sphingomonadales</taxon>
        <taxon>Sphingosinicellaceae</taxon>
        <taxon>Sandaracinobacteroides</taxon>
    </lineage>
</organism>
<evidence type="ECO:0000256" key="5">
    <source>
        <dbReference type="ARBA" id="ARBA00022525"/>
    </source>
</evidence>
<dbReference type="GO" id="GO:0004630">
    <property type="term" value="F:phospholipase D activity"/>
    <property type="evidence" value="ECO:0007669"/>
    <property type="project" value="UniProtKB-EC"/>
</dbReference>